<evidence type="ECO:0000313" key="2">
    <source>
        <dbReference type="EMBL" id="MEX5726674.1"/>
    </source>
</evidence>
<dbReference type="EMBL" id="JBEHHI010000001">
    <property type="protein sequence ID" value="MEX5726674.1"/>
    <property type="molecule type" value="Genomic_DNA"/>
</dbReference>
<name>A0ABV3XMY2_9RHOB</name>
<feature type="compositionally biased region" description="Basic and acidic residues" evidence="1">
    <location>
        <begin position="107"/>
        <end position="118"/>
    </location>
</feature>
<feature type="region of interest" description="Disordered" evidence="1">
    <location>
        <begin position="107"/>
        <end position="126"/>
    </location>
</feature>
<accession>A0ABV3XMY2</accession>
<evidence type="ECO:0000313" key="3">
    <source>
        <dbReference type="Proteomes" id="UP001560019"/>
    </source>
</evidence>
<protein>
    <submittedName>
        <fullName evidence="2">Uncharacterized protein</fullName>
    </submittedName>
</protein>
<gene>
    <name evidence="2" type="ORF">Ga0609869_000027</name>
</gene>
<dbReference type="RefSeq" id="WP_125403960.1">
    <property type="nucleotide sequence ID" value="NZ_JBEHHI010000001.1"/>
</dbReference>
<organism evidence="2 3">
    <name type="scientific">Rhodovulum iodosum</name>
    <dbReference type="NCBI Taxonomy" id="68291"/>
    <lineage>
        <taxon>Bacteria</taxon>
        <taxon>Pseudomonadati</taxon>
        <taxon>Pseudomonadota</taxon>
        <taxon>Alphaproteobacteria</taxon>
        <taxon>Rhodobacterales</taxon>
        <taxon>Paracoccaceae</taxon>
        <taxon>Rhodovulum</taxon>
    </lineage>
</organism>
<evidence type="ECO:0000256" key="1">
    <source>
        <dbReference type="SAM" id="MobiDB-lite"/>
    </source>
</evidence>
<comment type="caution">
    <text evidence="2">The sequence shown here is derived from an EMBL/GenBank/DDBJ whole genome shotgun (WGS) entry which is preliminary data.</text>
</comment>
<dbReference type="Proteomes" id="UP001560019">
    <property type="component" value="Unassembled WGS sequence"/>
</dbReference>
<keyword evidence="3" id="KW-1185">Reference proteome</keyword>
<proteinExistence type="predicted"/>
<reference evidence="2 3" key="1">
    <citation type="submission" date="2024-06" db="EMBL/GenBank/DDBJ databases">
        <title>Genome of Rhodovulum iodosum, a marine photoferrotroph.</title>
        <authorList>
            <person name="Bianchini G."/>
            <person name="Nikeleit V."/>
            <person name="Kappler A."/>
            <person name="Bryce C."/>
            <person name="Sanchez-Baracaldo P."/>
        </authorList>
    </citation>
    <scope>NUCLEOTIDE SEQUENCE [LARGE SCALE GENOMIC DNA]</scope>
    <source>
        <strain evidence="2 3">UT/N1</strain>
    </source>
</reference>
<sequence>MAIEDILTHLDDEDRERFTQAVSAIGKAFEAQTSVAVQPESIVGLNAVRDYVLTGGEIELDLSAAITELQEDPKVSNALIAAQAKVAEANKIASDTANMSRTERMNYARANGLDKPRPDTTSSMTRNEHDAVLAGLSPIQRMNYARRHGLT</sequence>